<dbReference type="RefSeq" id="WP_373654911.1">
    <property type="nucleotide sequence ID" value="NZ_JBGUAW010000003.1"/>
</dbReference>
<reference evidence="7 8" key="1">
    <citation type="submission" date="2024-08" db="EMBL/GenBank/DDBJ databases">
        <title>Whole-genome sequencing of halo(alkali)philic microorganisms from hypersaline lakes.</title>
        <authorList>
            <person name="Sorokin D.Y."/>
            <person name="Merkel A.Y."/>
            <person name="Messina E."/>
            <person name="Yakimov M."/>
        </authorList>
    </citation>
    <scope>NUCLEOTIDE SEQUENCE [LARGE SCALE GENOMIC DNA]</scope>
    <source>
        <strain evidence="7 8">Cl-TMA</strain>
    </source>
</reference>
<dbReference type="EMBL" id="JBGUAW010000003">
    <property type="protein sequence ID" value="MFA9460124.1"/>
    <property type="molecule type" value="Genomic_DNA"/>
</dbReference>
<evidence type="ECO:0000256" key="5">
    <source>
        <dbReference type="ARBA" id="ARBA00023284"/>
    </source>
</evidence>
<evidence type="ECO:0000256" key="2">
    <source>
        <dbReference type="ARBA" id="ARBA00007758"/>
    </source>
</evidence>
<evidence type="ECO:0000259" key="6">
    <source>
        <dbReference type="PROSITE" id="PS51352"/>
    </source>
</evidence>
<dbReference type="Gene3D" id="3.40.30.10">
    <property type="entry name" value="Glutaredoxin"/>
    <property type="match status" value="1"/>
</dbReference>
<dbReference type="NCBIfam" id="TIGR00385">
    <property type="entry name" value="dsbE"/>
    <property type="match status" value="1"/>
</dbReference>
<proteinExistence type="inferred from homology"/>
<protein>
    <submittedName>
        <fullName evidence="7">DsbE family thiol:disulfide interchange protein</fullName>
    </submittedName>
</protein>
<gene>
    <name evidence="7" type="ORF">ACERLL_04730</name>
</gene>
<dbReference type="PANTHER" id="PTHR42852">
    <property type="entry name" value="THIOL:DISULFIDE INTERCHANGE PROTEIN DSBE"/>
    <property type="match status" value="1"/>
</dbReference>
<comment type="similarity">
    <text evidence="2">Belongs to the thioredoxin family. DsbE subfamily.</text>
</comment>
<name>A0ABV4TS07_9GAMM</name>
<evidence type="ECO:0000256" key="3">
    <source>
        <dbReference type="ARBA" id="ARBA00022748"/>
    </source>
</evidence>
<keyword evidence="4" id="KW-1015">Disulfide bond</keyword>
<evidence type="ECO:0000313" key="7">
    <source>
        <dbReference type="EMBL" id="MFA9460124.1"/>
    </source>
</evidence>
<feature type="domain" description="Thioredoxin" evidence="6">
    <location>
        <begin position="27"/>
        <end position="166"/>
    </location>
</feature>
<evidence type="ECO:0000256" key="4">
    <source>
        <dbReference type="ARBA" id="ARBA00023157"/>
    </source>
</evidence>
<dbReference type="InterPro" id="IPR013740">
    <property type="entry name" value="Redoxin"/>
</dbReference>
<comment type="subcellular location">
    <subcellularLocation>
        <location evidence="1">Cell inner membrane</location>
        <topology evidence="1">Single-pass membrane protein</topology>
        <orientation evidence="1">Periplasmic side</orientation>
    </subcellularLocation>
</comment>
<dbReference type="InterPro" id="IPR036249">
    <property type="entry name" value="Thioredoxin-like_sf"/>
</dbReference>
<dbReference type="InterPro" id="IPR004799">
    <property type="entry name" value="Periplasmic_diS_OxRdtase_DsbE"/>
</dbReference>
<dbReference type="InterPro" id="IPR013766">
    <property type="entry name" value="Thioredoxin_domain"/>
</dbReference>
<dbReference type="SUPFAM" id="SSF52833">
    <property type="entry name" value="Thioredoxin-like"/>
    <property type="match status" value="1"/>
</dbReference>
<evidence type="ECO:0000256" key="1">
    <source>
        <dbReference type="ARBA" id="ARBA00004383"/>
    </source>
</evidence>
<evidence type="ECO:0000313" key="8">
    <source>
        <dbReference type="Proteomes" id="UP001575181"/>
    </source>
</evidence>
<dbReference type="PROSITE" id="PS00194">
    <property type="entry name" value="THIOREDOXIN_1"/>
    <property type="match status" value="1"/>
</dbReference>
<dbReference type="Pfam" id="PF08534">
    <property type="entry name" value="Redoxin"/>
    <property type="match status" value="1"/>
</dbReference>
<organism evidence="7 8">
    <name type="scientific">Thiohalorhabdus methylotrophus</name>
    <dbReference type="NCBI Taxonomy" id="3242694"/>
    <lineage>
        <taxon>Bacteria</taxon>
        <taxon>Pseudomonadati</taxon>
        <taxon>Pseudomonadota</taxon>
        <taxon>Gammaproteobacteria</taxon>
        <taxon>Thiohalorhabdales</taxon>
        <taxon>Thiohalorhabdaceae</taxon>
        <taxon>Thiohalorhabdus</taxon>
    </lineage>
</organism>
<keyword evidence="3" id="KW-0201">Cytochrome c-type biogenesis</keyword>
<keyword evidence="5" id="KW-0676">Redox-active center</keyword>
<comment type="caution">
    <text evidence="7">The sequence shown here is derived from an EMBL/GenBank/DDBJ whole genome shotgun (WGS) entry which is preliminary data.</text>
</comment>
<dbReference type="PANTHER" id="PTHR42852:SF6">
    <property type="entry name" value="THIOL:DISULFIDE INTERCHANGE PROTEIN DSBE"/>
    <property type="match status" value="1"/>
</dbReference>
<dbReference type="CDD" id="cd03010">
    <property type="entry name" value="TlpA_like_DsbE"/>
    <property type="match status" value="1"/>
</dbReference>
<sequence length="172" mass="19202">MPLLIFIGLVALLGWGLTQDPEKVPSPLIGKPVPQFSLPTVSSPTGAVTPERLEGQVYLLNVWASWCVACRQEHPVLMEASRNHPNLAIIGFDYKDKRADARRWLRERGDPYDLSLFDPAGEVGIDLGVYGVPETFVVDSKGIIRHKHIGPLTRKELRNTIMPLVRELRAES</sequence>
<dbReference type="Proteomes" id="UP001575181">
    <property type="component" value="Unassembled WGS sequence"/>
</dbReference>
<dbReference type="InterPro" id="IPR050553">
    <property type="entry name" value="Thioredoxin_ResA/DsbE_sf"/>
</dbReference>
<accession>A0ABV4TS07</accession>
<dbReference type="PROSITE" id="PS51352">
    <property type="entry name" value="THIOREDOXIN_2"/>
    <property type="match status" value="1"/>
</dbReference>
<keyword evidence="8" id="KW-1185">Reference proteome</keyword>
<dbReference type="InterPro" id="IPR017937">
    <property type="entry name" value="Thioredoxin_CS"/>
</dbReference>